<evidence type="ECO:0000313" key="3">
    <source>
        <dbReference type="Proteomes" id="UP000006671"/>
    </source>
</evidence>
<dbReference type="AlphaFoldDB" id="D2VXC0"/>
<dbReference type="PANTHER" id="PTHR45824:SF29">
    <property type="entry name" value="GH16843P"/>
    <property type="match status" value="1"/>
</dbReference>
<dbReference type="SMART" id="SM00516">
    <property type="entry name" value="SEC14"/>
    <property type="match status" value="1"/>
</dbReference>
<dbReference type="InterPro" id="IPR036273">
    <property type="entry name" value="CRAL/TRIO_N_dom_sf"/>
</dbReference>
<gene>
    <name evidence="2" type="ORF">NAEGRDRAFT_73692</name>
</gene>
<accession>D2VXC0</accession>
<dbReference type="SUPFAM" id="SSF46938">
    <property type="entry name" value="CRAL/TRIO N-terminal domain"/>
    <property type="match status" value="1"/>
</dbReference>
<dbReference type="PROSITE" id="PS50191">
    <property type="entry name" value="CRAL_TRIO"/>
    <property type="match status" value="1"/>
</dbReference>
<dbReference type="Gene3D" id="3.40.525.10">
    <property type="entry name" value="CRAL-TRIO lipid binding domain"/>
    <property type="match status" value="1"/>
</dbReference>
<dbReference type="eggNOG" id="KOG1470">
    <property type="taxonomic scope" value="Eukaryota"/>
</dbReference>
<dbReference type="InterPro" id="IPR052578">
    <property type="entry name" value="PI_Transfer_CRAL-TRIO"/>
</dbReference>
<dbReference type="PANTHER" id="PTHR45824">
    <property type="entry name" value="GH16843P"/>
    <property type="match status" value="1"/>
</dbReference>
<dbReference type="InterPro" id="IPR001251">
    <property type="entry name" value="CRAL-TRIO_dom"/>
</dbReference>
<feature type="domain" description="CRAL-TRIO" evidence="1">
    <location>
        <begin position="106"/>
        <end position="259"/>
    </location>
</feature>
<dbReference type="GO" id="GO:0008526">
    <property type="term" value="F:phosphatidylinositol transfer activity"/>
    <property type="evidence" value="ECO:0007669"/>
    <property type="project" value="TreeGrafter"/>
</dbReference>
<dbReference type="SUPFAM" id="SSF52087">
    <property type="entry name" value="CRAL/TRIO domain"/>
    <property type="match status" value="1"/>
</dbReference>
<name>D2VXC0_NAEGR</name>
<dbReference type="InterPro" id="IPR036865">
    <property type="entry name" value="CRAL-TRIO_dom_sf"/>
</dbReference>
<dbReference type="RefSeq" id="XP_002671224.1">
    <property type="nucleotide sequence ID" value="XM_002671178.1"/>
</dbReference>
<reference evidence="2 3" key="1">
    <citation type="journal article" date="2010" name="Cell">
        <title>The genome of Naegleria gruberi illuminates early eukaryotic versatility.</title>
        <authorList>
            <person name="Fritz-Laylin L.K."/>
            <person name="Prochnik S.E."/>
            <person name="Ginger M.L."/>
            <person name="Dacks J.B."/>
            <person name="Carpenter M.L."/>
            <person name="Field M.C."/>
            <person name="Kuo A."/>
            <person name="Paredez A."/>
            <person name="Chapman J."/>
            <person name="Pham J."/>
            <person name="Shu S."/>
            <person name="Neupane R."/>
            <person name="Cipriano M."/>
            <person name="Mancuso J."/>
            <person name="Tu H."/>
            <person name="Salamov A."/>
            <person name="Lindquist E."/>
            <person name="Shapiro H."/>
            <person name="Lucas S."/>
            <person name="Grigoriev I.V."/>
            <person name="Cande W.Z."/>
            <person name="Fulton C."/>
            <person name="Rokhsar D.S."/>
            <person name="Dawson S.C."/>
        </authorList>
    </citation>
    <scope>NUCLEOTIDE SEQUENCE [LARGE SCALE GENOMIC DNA]</scope>
    <source>
        <strain evidence="2 3">NEG-M</strain>
    </source>
</reference>
<organism evidence="3">
    <name type="scientific">Naegleria gruberi</name>
    <name type="common">Amoeba</name>
    <dbReference type="NCBI Taxonomy" id="5762"/>
    <lineage>
        <taxon>Eukaryota</taxon>
        <taxon>Discoba</taxon>
        <taxon>Heterolobosea</taxon>
        <taxon>Tetramitia</taxon>
        <taxon>Eutetramitia</taxon>
        <taxon>Vahlkampfiidae</taxon>
        <taxon>Naegleria</taxon>
    </lineage>
</organism>
<sequence length="288" mass="33359">MNALVFTSEEQKLIVEVKNKLTIANLSSKYPDIADLLPKLNDFMQRSEVNDDVFYVRWLRAYSGNVDKTISGIIELIRWRQRMNLDQSKLTRFVELFPKLEEFLCFMGSDKEGCPCLCLAISNFVPGTLQPYELIEELVGFVLEVAFHELRLQTGGKLEKFVVVIDYKGWSLSCVDTKLDKSILGTCQNYFPERLKLATLMRAPWLFSTAWAVAKLFLDEKTTEKISFVYESDMLSELRKNFDDSTILKKFGGQAEKAKTLKEYLEERLSNDETLLDYYNKRPVRSVE</sequence>
<dbReference type="KEGG" id="ngr:NAEGRDRAFT_73692"/>
<dbReference type="CDD" id="cd00170">
    <property type="entry name" value="SEC14"/>
    <property type="match status" value="1"/>
</dbReference>
<dbReference type="OrthoDB" id="1434354at2759"/>
<dbReference type="InParanoid" id="D2VXC0"/>
<dbReference type="VEuPathDB" id="AmoebaDB:NAEGRDRAFT_73692"/>
<dbReference type="GeneID" id="8858324"/>
<evidence type="ECO:0000313" key="2">
    <source>
        <dbReference type="EMBL" id="EFC38480.1"/>
    </source>
</evidence>
<protein>
    <submittedName>
        <fullName evidence="2">Predicted protein</fullName>
    </submittedName>
</protein>
<dbReference type="OMA" id="FYVRWLR"/>
<proteinExistence type="predicted"/>
<dbReference type="Proteomes" id="UP000006671">
    <property type="component" value="Unassembled WGS sequence"/>
</dbReference>
<dbReference type="EMBL" id="GG738907">
    <property type="protein sequence ID" value="EFC38480.1"/>
    <property type="molecule type" value="Genomic_DNA"/>
</dbReference>
<dbReference type="Pfam" id="PF00650">
    <property type="entry name" value="CRAL_TRIO"/>
    <property type="match status" value="1"/>
</dbReference>
<evidence type="ECO:0000259" key="1">
    <source>
        <dbReference type="PROSITE" id="PS50191"/>
    </source>
</evidence>
<keyword evidence="3" id="KW-1185">Reference proteome</keyword>